<sequence length="779" mass="85417">MSALANFFDNSALLARSTCLFGRPDLLWLNAISDTAIGLAYYSIPIALIVFLARRRSVEFTGLIALFATFIIAGGTTHFFSVWTLWNADYAAEGLAKAATAIVSVLMAILIWPTMRRALALPSPRALERVNDDLSRQIRERNAAVESLRESEDRYRTLYNRSPAPMHSLDVSGRVVGVSDYWLAMLGYRRNEVIGRHLSEFMAPESAARFRQGRWDAFLAAGEVRDEPYEFVRRDGRTVDVLLSSRLERDATGAFGQSFSLMVDVTDRNRTEAALKREREFSELLVRSSPQGVFAFDRELKLTLWNSALERMTGVTADETLGHQPEMFGTGYGGSGVVGAMESAINGEAVTLSDEPFVFAKAGRRGFFEATIAPVYGEAGTILGGVGFLHETTEQRGLEEALRQAQKMEAVGQLTGGIAHDFNNVLTIVAGNLELLEMRLNDRPDVKRLASAASMATSRAERLTQQLLAFSRKQQLQPEPLDLNAVVIGIRDLLRKTVGERIEIDFRPGTALWQCLVDRNQVESMLLNLILNARDAMPDGGRIVIETANAQPKPSQVLGLPADLDSCVLLTVTDSGTGMPQEVLDRVFEPFFTTKPQGRGTGLGLSMIYGFVRQSGGHILIESTEGAGTRVLIYLPRAMVKIIPGAAAAHRQVSPGRGETVLVVEDDEAVRQYACGVLDDLGYRVIEAETGDAGLVAAEANPEIDIVLTDIVMPGLLDGVSMAREIQKRRPRLKILFTSGYSETQPQEGGLVSSANFLKKPYRPADLAEKLRSLLLLTT</sequence>
<feature type="modified residue" description="4-aspartylphosphate" evidence="4">
    <location>
        <position position="710"/>
    </location>
</feature>
<organism evidence="10 11">
    <name type="scientific">Aliidongia dinghuensis</name>
    <dbReference type="NCBI Taxonomy" id="1867774"/>
    <lineage>
        <taxon>Bacteria</taxon>
        <taxon>Pseudomonadati</taxon>
        <taxon>Pseudomonadota</taxon>
        <taxon>Alphaproteobacteria</taxon>
        <taxon>Rhodospirillales</taxon>
        <taxon>Dongiaceae</taxon>
        <taxon>Aliidongia</taxon>
    </lineage>
</organism>
<dbReference type="SUPFAM" id="SSF55785">
    <property type="entry name" value="PYP-like sensor domain (PAS domain)"/>
    <property type="match status" value="2"/>
</dbReference>
<feature type="transmembrane region" description="Helical" evidence="5">
    <location>
        <begin position="27"/>
        <end position="51"/>
    </location>
</feature>
<dbReference type="SUPFAM" id="SSF52172">
    <property type="entry name" value="CheY-like"/>
    <property type="match status" value="1"/>
</dbReference>
<dbReference type="Pfam" id="PF25487">
    <property type="entry name" value="ETR1_N"/>
    <property type="match status" value="1"/>
</dbReference>
<evidence type="ECO:0000256" key="3">
    <source>
        <dbReference type="ARBA" id="ARBA00022553"/>
    </source>
</evidence>
<dbReference type="PROSITE" id="PS50112">
    <property type="entry name" value="PAS"/>
    <property type="match status" value="2"/>
</dbReference>
<evidence type="ECO:0000313" key="10">
    <source>
        <dbReference type="EMBL" id="GGF41281.1"/>
    </source>
</evidence>
<feature type="transmembrane region" description="Helical" evidence="5">
    <location>
        <begin position="63"/>
        <end position="86"/>
    </location>
</feature>
<dbReference type="InterPro" id="IPR036890">
    <property type="entry name" value="HATPase_C_sf"/>
</dbReference>
<dbReference type="PRINTS" id="PR00344">
    <property type="entry name" value="BCTRLSENSOR"/>
</dbReference>
<dbReference type="CDD" id="cd00130">
    <property type="entry name" value="PAS"/>
    <property type="match status" value="1"/>
</dbReference>
<dbReference type="Gene3D" id="1.10.287.130">
    <property type="match status" value="1"/>
</dbReference>
<dbReference type="Proteomes" id="UP000646365">
    <property type="component" value="Unassembled WGS sequence"/>
</dbReference>
<evidence type="ECO:0000313" key="11">
    <source>
        <dbReference type="Proteomes" id="UP000646365"/>
    </source>
</evidence>
<dbReference type="Pfam" id="PF00512">
    <property type="entry name" value="HisKA"/>
    <property type="match status" value="1"/>
</dbReference>
<dbReference type="InterPro" id="IPR004358">
    <property type="entry name" value="Sig_transdc_His_kin-like_C"/>
</dbReference>
<dbReference type="Pfam" id="PF13426">
    <property type="entry name" value="PAS_9"/>
    <property type="match status" value="1"/>
</dbReference>
<feature type="domain" description="Response regulatory" evidence="7">
    <location>
        <begin position="660"/>
        <end position="775"/>
    </location>
</feature>
<comment type="caution">
    <text evidence="10">The sequence shown here is derived from an EMBL/GenBank/DDBJ whole genome shotgun (WGS) entry which is preliminary data.</text>
</comment>
<evidence type="ECO:0000259" key="7">
    <source>
        <dbReference type="PROSITE" id="PS50110"/>
    </source>
</evidence>
<dbReference type="GO" id="GO:0000155">
    <property type="term" value="F:phosphorelay sensor kinase activity"/>
    <property type="evidence" value="ECO:0007669"/>
    <property type="project" value="InterPro"/>
</dbReference>
<evidence type="ECO:0000256" key="4">
    <source>
        <dbReference type="PROSITE-ProRule" id="PRU00169"/>
    </source>
</evidence>
<dbReference type="PROSITE" id="PS50109">
    <property type="entry name" value="HIS_KIN"/>
    <property type="match status" value="1"/>
</dbReference>
<dbReference type="SMART" id="SM00387">
    <property type="entry name" value="HATPase_c"/>
    <property type="match status" value="1"/>
</dbReference>
<dbReference type="InterPro" id="IPR003594">
    <property type="entry name" value="HATPase_dom"/>
</dbReference>
<dbReference type="InterPro" id="IPR001789">
    <property type="entry name" value="Sig_transdc_resp-reg_receiver"/>
</dbReference>
<dbReference type="InterPro" id="IPR013656">
    <property type="entry name" value="PAS_4"/>
</dbReference>
<dbReference type="InterPro" id="IPR000014">
    <property type="entry name" value="PAS"/>
</dbReference>
<feature type="domain" description="Histidine kinase" evidence="6">
    <location>
        <begin position="417"/>
        <end position="639"/>
    </location>
</feature>
<reference evidence="10" key="1">
    <citation type="journal article" date="2014" name="Int. J. Syst. Evol. Microbiol.">
        <title>Complete genome sequence of Corynebacterium casei LMG S-19264T (=DSM 44701T), isolated from a smear-ripened cheese.</title>
        <authorList>
            <consortium name="US DOE Joint Genome Institute (JGI-PGF)"/>
            <person name="Walter F."/>
            <person name="Albersmeier A."/>
            <person name="Kalinowski J."/>
            <person name="Ruckert C."/>
        </authorList>
    </citation>
    <scope>NUCLEOTIDE SEQUENCE</scope>
    <source>
        <strain evidence="10">CGMCC 1.15725</strain>
    </source>
</reference>
<keyword evidence="3 4" id="KW-0597">Phosphoprotein</keyword>
<dbReference type="SMART" id="SM00388">
    <property type="entry name" value="HisKA"/>
    <property type="match status" value="1"/>
</dbReference>
<feature type="domain" description="PAS" evidence="8">
    <location>
        <begin position="277"/>
        <end position="322"/>
    </location>
</feature>
<dbReference type="InterPro" id="IPR000700">
    <property type="entry name" value="PAS-assoc_C"/>
</dbReference>
<dbReference type="InterPro" id="IPR005467">
    <property type="entry name" value="His_kinase_dom"/>
</dbReference>
<dbReference type="InterPro" id="IPR058544">
    <property type="entry name" value="ETR1_N"/>
</dbReference>
<dbReference type="Gene3D" id="3.30.450.20">
    <property type="entry name" value="PAS domain"/>
    <property type="match status" value="2"/>
</dbReference>
<evidence type="ECO:0000256" key="5">
    <source>
        <dbReference type="SAM" id="Phobius"/>
    </source>
</evidence>
<feature type="domain" description="PAS" evidence="8">
    <location>
        <begin position="151"/>
        <end position="212"/>
    </location>
</feature>
<evidence type="ECO:0000259" key="9">
    <source>
        <dbReference type="PROSITE" id="PS50113"/>
    </source>
</evidence>
<dbReference type="Pfam" id="PF08448">
    <property type="entry name" value="PAS_4"/>
    <property type="match status" value="1"/>
</dbReference>
<comment type="catalytic activity">
    <reaction evidence="1">
        <text>ATP + protein L-histidine = ADP + protein N-phospho-L-histidine.</text>
        <dbReference type="EC" id="2.7.13.3"/>
    </reaction>
</comment>
<dbReference type="NCBIfam" id="TIGR00229">
    <property type="entry name" value="sensory_box"/>
    <property type="match status" value="2"/>
</dbReference>
<evidence type="ECO:0000256" key="2">
    <source>
        <dbReference type="ARBA" id="ARBA00012438"/>
    </source>
</evidence>
<keyword evidence="5" id="KW-1133">Transmembrane helix</keyword>
<dbReference type="Gene3D" id="3.40.50.2300">
    <property type="match status" value="1"/>
</dbReference>
<keyword evidence="11" id="KW-1185">Reference proteome</keyword>
<reference evidence="10" key="2">
    <citation type="submission" date="2020-09" db="EMBL/GenBank/DDBJ databases">
        <authorList>
            <person name="Sun Q."/>
            <person name="Zhou Y."/>
        </authorList>
    </citation>
    <scope>NUCLEOTIDE SEQUENCE</scope>
    <source>
        <strain evidence="10">CGMCC 1.15725</strain>
    </source>
</reference>
<dbReference type="SMART" id="SM00448">
    <property type="entry name" value="REC"/>
    <property type="match status" value="1"/>
</dbReference>
<dbReference type="InterPro" id="IPR036097">
    <property type="entry name" value="HisK_dim/P_sf"/>
</dbReference>
<feature type="domain" description="PAC" evidence="9">
    <location>
        <begin position="352"/>
        <end position="404"/>
    </location>
</feature>
<evidence type="ECO:0000256" key="1">
    <source>
        <dbReference type="ARBA" id="ARBA00000085"/>
    </source>
</evidence>
<dbReference type="SUPFAM" id="SSF47384">
    <property type="entry name" value="Homodimeric domain of signal transducing histidine kinase"/>
    <property type="match status" value="1"/>
</dbReference>
<dbReference type="InterPro" id="IPR035965">
    <property type="entry name" value="PAS-like_dom_sf"/>
</dbReference>
<dbReference type="InterPro" id="IPR003661">
    <property type="entry name" value="HisK_dim/P_dom"/>
</dbReference>
<dbReference type="Pfam" id="PF00072">
    <property type="entry name" value="Response_reg"/>
    <property type="match status" value="1"/>
</dbReference>
<keyword evidence="5" id="KW-0812">Transmembrane</keyword>
<dbReference type="Gene3D" id="3.30.565.10">
    <property type="entry name" value="Histidine kinase-like ATPase, C-terminal domain"/>
    <property type="match status" value="1"/>
</dbReference>
<dbReference type="EMBL" id="BMJQ01000017">
    <property type="protein sequence ID" value="GGF41281.1"/>
    <property type="molecule type" value="Genomic_DNA"/>
</dbReference>
<accession>A0A8J3E670</accession>
<dbReference type="CDD" id="cd00082">
    <property type="entry name" value="HisKA"/>
    <property type="match status" value="1"/>
</dbReference>
<dbReference type="Pfam" id="PF02518">
    <property type="entry name" value="HATPase_c"/>
    <property type="match status" value="1"/>
</dbReference>
<dbReference type="EC" id="2.7.13.3" evidence="2"/>
<dbReference type="SMART" id="SM00091">
    <property type="entry name" value="PAS"/>
    <property type="match status" value="2"/>
</dbReference>
<name>A0A8J3E670_9PROT</name>
<dbReference type="SUPFAM" id="SSF55874">
    <property type="entry name" value="ATPase domain of HSP90 chaperone/DNA topoisomerase II/histidine kinase"/>
    <property type="match status" value="1"/>
</dbReference>
<dbReference type="PANTHER" id="PTHR43065">
    <property type="entry name" value="SENSOR HISTIDINE KINASE"/>
    <property type="match status" value="1"/>
</dbReference>
<dbReference type="AlphaFoldDB" id="A0A8J3E670"/>
<gene>
    <name evidence="10" type="ORF">GCM10011611_54620</name>
</gene>
<dbReference type="PROSITE" id="PS50110">
    <property type="entry name" value="RESPONSE_REGULATORY"/>
    <property type="match status" value="1"/>
</dbReference>
<dbReference type="PANTHER" id="PTHR43065:SF42">
    <property type="entry name" value="TWO-COMPONENT SENSOR PPRA"/>
    <property type="match status" value="1"/>
</dbReference>
<proteinExistence type="predicted"/>
<protein>
    <recommendedName>
        <fullName evidence="2">histidine kinase</fullName>
        <ecNumber evidence="2">2.7.13.3</ecNumber>
    </recommendedName>
</protein>
<dbReference type="InterPro" id="IPR011006">
    <property type="entry name" value="CheY-like_superfamily"/>
</dbReference>
<dbReference type="RefSeq" id="WP_189051339.1">
    <property type="nucleotide sequence ID" value="NZ_BMJQ01000017.1"/>
</dbReference>
<keyword evidence="5" id="KW-0472">Membrane</keyword>
<feature type="domain" description="PAC" evidence="9">
    <location>
        <begin position="225"/>
        <end position="277"/>
    </location>
</feature>
<evidence type="ECO:0000259" key="6">
    <source>
        <dbReference type="PROSITE" id="PS50109"/>
    </source>
</evidence>
<dbReference type="PROSITE" id="PS50113">
    <property type="entry name" value="PAC"/>
    <property type="match status" value="2"/>
</dbReference>
<evidence type="ECO:0000259" key="8">
    <source>
        <dbReference type="PROSITE" id="PS50112"/>
    </source>
</evidence>